<dbReference type="PRINTS" id="PR01590">
    <property type="entry name" value="HTHFIS"/>
</dbReference>
<dbReference type="InterPro" id="IPR013767">
    <property type="entry name" value="PAS_fold"/>
</dbReference>
<dbReference type="EMBL" id="JACDUS010000003">
    <property type="protein sequence ID" value="MBA2881274.1"/>
    <property type="molecule type" value="Genomic_DNA"/>
</dbReference>
<keyword evidence="10" id="KW-1185">Reference proteome</keyword>
<dbReference type="Gene3D" id="3.30.450.20">
    <property type="entry name" value="PAS domain"/>
    <property type="match status" value="2"/>
</dbReference>
<dbReference type="CDD" id="cd00130">
    <property type="entry name" value="PAS"/>
    <property type="match status" value="1"/>
</dbReference>
<dbReference type="PROSITE" id="PS50113">
    <property type="entry name" value="PAC"/>
    <property type="match status" value="2"/>
</dbReference>
<evidence type="ECO:0000256" key="1">
    <source>
        <dbReference type="ARBA" id="ARBA00022741"/>
    </source>
</evidence>
<comment type="caution">
    <text evidence="9">The sequence shown here is derived from an EMBL/GenBank/DDBJ whole genome shotgun (WGS) entry which is preliminary data.</text>
</comment>
<evidence type="ECO:0000256" key="5">
    <source>
        <dbReference type="SAM" id="Coils"/>
    </source>
</evidence>
<dbReference type="GO" id="GO:0043565">
    <property type="term" value="F:sequence-specific DNA binding"/>
    <property type="evidence" value="ECO:0007669"/>
    <property type="project" value="InterPro"/>
</dbReference>
<dbReference type="RefSeq" id="WP_181550921.1">
    <property type="nucleotide sequence ID" value="NZ_JACDUS010000003.1"/>
</dbReference>
<dbReference type="Pfam" id="PF00989">
    <property type="entry name" value="PAS"/>
    <property type="match status" value="1"/>
</dbReference>
<dbReference type="GO" id="GO:0005524">
    <property type="term" value="F:ATP binding"/>
    <property type="evidence" value="ECO:0007669"/>
    <property type="project" value="UniProtKB-KW"/>
</dbReference>
<evidence type="ECO:0000313" key="9">
    <source>
        <dbReference type="EMBL" id="MBA2881274.1"/>
    </source>
</evidence>
<keyword evidence="1" id="KW-0547">Nucleotide-binding</keyword>
<sequence>MTENNHSGRSLRQRLLELEAEKKSLETIIETIEDGFIETDLRGNITRFNRAFCHISGYGPKEAEGLSYRKYMDAQTALSVYRAFNKVYKTGVSNKAFDYEIIRKDGQCRNLEISIAPIQGEDGRVSGFRCVMRDVTKRKRAETALMGQRRRLEAIFRSVDDAIVTVDTDLNVVEANDAAAKICGIRTEKLPGTFTCGQDGQCGCACLDIVKETLARRRAMRDYQVTCGRQSSPMQKVSLSCTPLEDPAGRFLGAVLVIRDITRLTDLERELEQRHQFHRIIGKSHQMQKIYRLVEDISDYEATVLIRGESGTGKELVARAIHDSGSRRFKPFVTVNCSALAEQLLESELFGHVKGAFTGAIRDHIGRFQAADSGTLLLDEIGEISPLIQLKLLRVLQEKEFERVGDSCSVRVDARVIACTHQDLKEKVRRGEFREDLYYRLNVLEIRIPPLRERPEDLPLLVEHFVRRFEKKFRMCIDGVSPEVMDVFMNYHWPGNVREVEHCIERAVILSRGGTIGIEHISGEILGGIRSGRPAKAMKKEDEIRRIVQVLEQTDWNKAKSARLLGISRKTLYQKISKYKISPEKPTHV</sequence>
<dbReference type="PROSITE" id="PS00675">
    <property type="entry name" value="SIGMA54_INTERACT_1"/>
    <property type="match status" value="1"/>
</dbReference>
<feature type="domain" description="PAC" evidence="8">
    <location>
        <begin position="95"/>
        <end position="147"/>
    </location>
</feature>
<dbReference type="InterPro" id="IPR025662">
    <property type="entry name" value="Sigma_54_int_dom_ATP-bd_1"/>
</dbReference>
<dbReference type="InterPro" id="IPR002197">
    <property type="entry name" value="HTH_Fis"/>
</dbReference>
<feature type="domain" description="PAC" evidence="8">
    <location>
        <begin position="221"/>
        <end position="273"/>
    </location>
</feature>
<evidence type="ECO:0000259" key="6">
    <source>
        <dbReference type="PROSITE" id="PS50045"/>
    </source>
</evidence>
<accession>A0A7W0C903</accession>
<dbReference type="InterPro" id="IPR013656">
    <property type="entry name" value="PAS_4"/>
</dbReference>
<dbReference type="Pfam" id="PF00158">
    <property type="entry name" value="Sigma54_activat"/>
    <property type="match status" value="1"/>
</dbReference>
<dbReference type="InterPro" id="IPR009057">
    <property type="entry name" value="Homeodomain-like_sf"/>
</dbReference>
<dbReference type="Gene3D" id="1.10.8.60">
    <property type="match status" value="1"/>
</dbReference>
<feature type="coiled-coil region" evidence="5">
    <location>
        <begin position="8"/>
        <end position="35"/>
    </location>
</feature>
<dbReference type="NCBIfam" id="TIGR00229">
    <property type="entry name" value="sensory_box"/>
    <property type="match status" value="2"/>
</dbReference>
<organism evidence="9 10">
    <name type="scientific">Desulfosalsimonas propionicica</name>
    <dbReference type="NCBI Taxonomy" id="332175"/>
    <lineage>
        <taxon>Bacteria</taxon>
        <taxon>Pseudomonadati</taxon>
        <taxon>Thermodesulfobacteriota</taxon>
        <taxon>Desulfobacteria</taxon>
        <taxon>Desulfobacterales</taxon>
        <taxon>Desulfosalsimonadaceae</taxon>
        <taxon>Desulfosalsimonas</taxon>
    </lineage>
</organism>
<evidence type="ECO:0000256" key="2">
    <source>
        <dbReference type="ARBA" id="ARBA00022840"/>
    </source>
</evidence>
<dbReference type="GO" id="GO:0006355">
    <property type="term" value="P:regulation of DNA-templated transcription"/>
    <property type="evidence" value="ECO:0007669"/>
    <property type="project" value="InterPro"/>
</dbReference>
<dbReference type="InterPro" id="IPR000014">
    <property type="entry name" value="PAS"/>
</dbReference>
<dbReference type="SUPFAM" id="SSF52540">
    <property type="entry name" value="P-loop containing nucleoside triphosphate hydrolases"/>
    <property type="match status" value="1"/>
</dbReference>
<dbReference type="Pfam" id="PF08448">
    <property type="entry name" value="PAS_4"/>
    <property type="match status" value="1"/>
</dbReference>
<keyword evidence="3" id="KW-0805">Transcription regulation</keyword>
<gene>
    <name evidence="9" type="ORF">HNR65_001600</name>
</gene>
<evidence type="ECO:0000256" key="4">
    <source>
        <dbReference type="ARBA" id="ARBA00023163"/>
    </source>
</evidence>
<dbReference type="SUPFAM" id="SSF55785">
    <property type="entry name" value="PYP-like sensor domain (PAS domain)"/>
    <property type="match status" value="2"/>
</dbReference>
<evidence type="ECO:0000259" key="8">
    <source>
        <dbReference type="PROSITE" id="PS50113"/>
    </source>
</evidence>
<dbReference type="Gene3D" id="3.40.50.300">
    <property type="entry name" value="P-loop containing nucleotide triphosphate hydrolases"/>
    <property type="match status" value="1"/>
</dbReference>
<dbReference type="InterPro" id="IPR058031">
    <property type="entry name" value="AAA_lid_NorR"/>
</dbReference>
<keyword evidence="5" id="KW-0175">Coiled coil</keyword>
<evidence type="ECO:0000259" key="7">
    <source>
        <dbReference type="PROSITE" id="PS50112"/>
    </source>
</evidence>
<dbReference type="FunFam" id="3.40.50.300:FF:000006">
    <property type="entry name" value="DNA-binding transcriptional regulator NtrC"/>
    <property type="match status" value="1"/>
</dbReference>
<dbReference type="Pfam" id="PF25601">
    <property type="entry name" value="AAA_lid_14"/>
    <property type="match status" value="1"/>
</dbReference>
<keyword evidence="4" id="KW-0804">Transcription</keyword>
<dbReference type="SMART" id="SM00382">
    <property type="entry name" value="AAA"/>
    <property type="match status" value="1"/>
</dbReference>
<dbReference type="Proteomes" id="UP000525298">
    <property type="component" value="Unassembled WGS sequence"/>
</dbReference>
<dbReference type="InterPro" id="IPR002078">
    <property type="entry name" value="Sigma_54_int"/>
</dbReference>
<keyword evidence="2" id="KW-0067">ATP-binding</keyword>
<feature type="domain" description="PAS" evidence="7">
    <location>
        <begin position="21"/>
        <end position="91"/>
    </location>
</feature>
<reference evidence="9 10" key="1">
    <citation type="submission" date="2020-07" db="EMBL/GenBank/DDBJ databases">
        <title>Genomic Encyclopedia of Type Strains, Phase IV (KMG-IV): sequencing the most valuable type-strain genomes for metagenomic binning, comparative biology and taxonomic classification.</title>
        <authorList>
            <person name="Goeker M."/>
        </authorList>
    </citation>
    <scope>NUCLEOTIDE SEQUENCE [LARGE SCALE GENOMIC DNA]</scope>
    <source>
        <strain evidence="9 10">DSM 17721</strain>
    </source>
</reference>
<dbReference type="SMART" id="SM00091">
    <property type="entry name" value="PAS"/>
    <property type="match status" value="2"/>
</dbReference>
<dbReference type="Pfam" id="PF02954">
    <property type="entry name" value="HTH_8"/>
    <property type="match status" value="1"/>
</dbReference>
<dbReference type="AlphaFoldDB" id="A0A7W0C903"/>
<evidence type="ECO:0000313" key="10">
    <source>
        <dbReference type="Proteomes" id="UP000525298"/>
    </source>
</evidence>
<dbReference type="InterPro" id="IPR001610">
    <property type="entry name" value="PAC"/>
</dbReference>
<dbReference type="PANTHER" id="PTHR32071">
    <property type="entry name" value="TRANSCRIPTIONAL REGULATORY PROTEIN"/>
    <property type="match status" value="1"/>
</dbReference>
<dbReference type="SMART" id="SM00086">
    <property type="entry name" value="PAC"/>
    <property type="match status" value="2"/>
</dbReference>
<feature type="domain" description="PAS" evidence="7">
    <location>
        <begin position="148"/>
        <end position="192"/>
    </location>
</feature>
<dbReference type="InterPro" id="IPR003593">
    <property type="entry name" value="AAA+_ATPase"/>
</dbReference>
<proteinExistence type="predicted"/>
<dbReference type="PANTHER" id="PTHR32071:SF113">
    <property type="entry name" value="ALGINATE BIOSYNTHESIS TRANSCRIPTIONAL REGULATORY PROTEIN ALGB"/>
    <property type="match status" value="1"/>
</dbReference>
<protein>
    <submittedName>
        <fullName evidence="9">PAS domain S-box-containing protein</fullName>
    </submittedName>
</protein>
<dbReference type="PROSITE" id="PS50045">
    <property type="entry name" value="SIGMA54_INTERACT_4"/>
    <property type="match status" value="1"/>
</dbReference>
<dbReference type="Gene3D" id="1.10.10.60">
    <property type="entry name" value="Homeodomain-like"/>
    <property type="match status" value="1"/>
</dbReference>
<dbReference type="InterPro" id="IPR035965">
    <property type="entry name" value="PAS-like_dom_sf"/>
</dbReference>
<name>A0A7W0C903_9BACT</name>
<dbReference type="InterPro" id="IPR000700">
    <property type="entry name" value="PAS-assoc_C"/>
</dbReference>
<dbReference type="PROSITE" id="PS50112">
    <property type="entry name" value="PAS"/>
    <property type="match status" value="2"/>
</dbReference>
<evidence type="ECO:0000256" key="3">
    <source>
        <dbReference type="ARBA" id="ARBA00023015"/>
    </source>
</evidence>
<dbReference type="InterPro" id="IPR027417">
    <property type="entry name" value="P-loop_NTPase"/>
</dbReference>
<dbReference type="CDD" id="cd00009">
    <property type="entry name" value="AAA"/>
    <property type="match status" value="1"/>
</dbReference>
<dbReference type="SUPFAM" id="SSF46689">
    <property type="entry name" value="Homeodomain-like"/>
    <property type="match status" value="1"/>
</dbReference>
<feature type="domain" description="Sigma-54 factor interaction" evidence="6">
    <location>
        <begin position="280"/>
        <end position="509"/>
    </location>
</feature>